<keyword evidence="2" id="KW-0732">Signal</keyword>
<evidence type="ECO:0008006" key="5">
    <source>
        <dbReference type="Google" id="ProtNLM"/>
    </source>
</evidence>
<feature type="region of interest" description="Disordered" evidence="1">
    <location>
        <begin position="25"/>
        <end position="158"/>
    </location>
</feature>
<protein>
    <recommendedName>
        <fullName evidence="5">Lipoprotein</fullName>
    </recommendedName>
</protein>
<feature type="compositionally biased region" description="Basic and acidic residues" evidence="1">
    <location>
        <begin position="61"/>
        <end position="70"/>
    </location>
</feature>
<evidence type="ECO:0000256" key="2">
    <source>
        <dbReference type="SAM" id="SignalP"/>
    </source>
</evidence>
<reference evidence="3 4" key="1">
    <citation type="submission" date="2016-10" db="EMBL/GenBank/DDBJ databases">
        <authorList>
            <person name="de Groot N.N."/>
        </authorList>
    </citation>
    <scope>NUCLEOTIDE SEQUENCE [LARGE SCALE GENOMIC DNA]</scope>
    <source>
        <strain evidence="3 4">CGMCC 4.3519</strain>
    </source>
</reference>
<feature type="chain" id="PRO_5039575687" description="Lipoprotein" evidence="2">
    <location>
        <begin position="17"/>
        <end position="158"/>
    </location>
</feature>
<dbReference type="PROSITE" id="PS51257">
    <property type="entry name" value="PROKAR_LIPOPROTEIN"/>
    <property type="match status" value="1"/>
</dbReference>
<dbReference type="EMBL" id="FOET01000004">
    <property type="protein sequence ID" value="SEQ18447.1"/>
    <property type="molecule type" value="Genomic_DNA"/>
</dbReference>
<organism evidence="3 4">
    <name type="scientific">Streptomyces radiopugnans</name>
    <dbReference type="NCBI Taxonomy" id="403935"/>
    <lineage>
        <taxon>Bacteria</taxon>
        <taxon>Bacillati</taxon>
        <taxon>Actinomycetota</taxon>
        <taxon>Actinomycetes</taxon>
        <taxon>Kitasatosporales</taxon>
        <taxon>Streptomycetaceae</taxon>
        <taxon>Streptomyces</taxon>
    </lineage>
</organism>
<evidence type="ECO:0000313" key="4">
    <source>
        <dbReference type="Proteomes" id="UP000199055"/>
    </source>
</evidence>
<sequence>MRHVRSALLLAGAALAAVSGCVTVAGGQRPEEGGPPAPPTGPALPRQDTGPPRTPGAAHETLARVEEGPERPGTPSPPRYASPSASAPAFPPATRPAPRPPRRERLPSGPARPERASGGSPGGSSRWPGTDVCGLGEVYGGWAADGEPARTCRQVYGD</sequence>
<dbReference type="AlphaFoldDB" id="A0A1H9DYP5"/>
<feature type="signal peptide" evidence="2">
    <location>
        <begin position="1"/>
        <end position="16"/>
    </location>
</feature>
<name>A0A1H9DYP5_9ACTN</name>
<evidence type="ECO:0000256" key="1">
    <source>
        <dbReference type="SAM" id="MobiDB-lite"/>
    </source>
</evidence>
<keyword evidence="4" id="KW-1185">Reference proteome</keyword>
<accession>A0A1H9DYP5</accession>
<feature type="compositionally biased region" description="Pro residues" evidence="1">
    <location>
        <begin position="89"/>
        <end position="99"/>
    </location>
</feature>
<proteinExistence type="predicted"/>
<feature type="compositionally biased region" description="Pro residues" evidence="1">
    <location>
        <begin position="33"/>
        <end position="42"/>
    </location>
</feature>
<dbReference type="RefSeq" id="WP_143071765.1">
    <property type="nucleotide sequence ID" value="NZ_FOET01000004.1"/>
</dbReference>
<dbReference type="Proteomes" id="UP000199055">
    <property type="component" value="Unassembled WGS sequence"/>
</dbReference>
<evidence type="ECO:0000313" key="3">
    <source>
        <dbReference type="EMBL" id="SEQ18447.1"/>
    </source>
</evidence>
<gene>
    <name evidence="3" type="ORF">SAMN05216481_104349</name>
</gene>